<sequence>MTTRIIGLGQRAAGDDAAGLAVLEALRRQGLPDDAEVVEARDTTALVSLLQTPSTVVVVDAVLASPPGEVLELSPSDLAAGAPVPVSTHGLGVGQAIELARITAPDRLSPDIRIVGVSIGGRRAPSGDPEPRASDEPGLSPQVAAAVPRAAARVLSFLGG</sequence>
<dbReference type="Pfam" id="PF01750">
    <property type="entry name" value="HycI"/>
    <property type="match status" value="1"/>
</dbReference>
<dbReference type="EMBL" id="JAQNDK010000006">
    <property type="protein sequence ID" value="MDC0685440.1"/>
    <property type="molecule type" value="Genomic_DNA"/>
</dbReference>
<dbReference type="InterPro" id="IPR023430">
    <property type="entry name" value="Pept_HybD-like_dom_sf"/>
</dbReference>
<protein>
    <submittedName>
        <fullName evidence="6">Hydrogenase maturation protease</fullName>
    </submittedName>
</protein>
<dbReference type="Proteomes" id="UP001217485">
    <property type="component" value="Unassembled WGS sequence"/>
</dbReference>
<keyword evidence="2 6" id="KW-0645">Protease</keyword>
<comment type="caution">
    <text evidence="6">The sequence shown here is derived from an EMBL/GenBank/DDBJ whole genome shotgun (WGS) entry which is preliminary data.</text>
</comment>
<dbReference type="Gene3D" id="3.40.50.1450">
    <property type="entry name" value="HybD-like"/>
    <property type="match status" value="1"/>
</dbReference>
<evidence type="ECO:0000256" key="1">
    <source>
        <dbReference type="ARBA" id="ARBA00006814"/>
    </source>
</evidence>
<reference evidence="6 7" key="1">
    <citation type="submission" date="2023-01" db="EMBL/GenBank/DDBJ databases">
        <title>Minimal conservation of predation-associated metabolite biosynthetic gene clusters underscores biosynthetic potential of Myxococcota including descriptions for ten novel species: Archangium lansinium sp. nov., Myxococcus landrumus sp. nov., Nannocystis bai.</title>
        <authorList>
            <person name="Ahearne A."/>
            <person name="Stevens C."/>
            <person name="Dowd S."/>
        </authorList>
    </citation>
    <scope>NUCLEOTIDE SEQUENCE [LARGE SCALE GENOMIC DNA]</scope>
    <source>
        <strain evidence="6 7">WIWO2</strain>
    </source>
</reference>
<evidence type="ECO:0000256" key="4">
    <source>
        <dbReference type="ARBA" id="ARBA00022801"/>
    </source>
</evidence>
<organism evidence="6 7">
    <name type="scientific">Sorangium atrum</name>
    <dbReference type="NCBI Taxonomy" id="2995308"/>
    <lineage>
        <taxon>Bacteria</taxon>
        <taxon>Pseudomonadati</taxon>
        <taxon>Myxococcota</taxon>
        <taxon>Polyangia</taxon>
        <taxon>Polyangiales</taxon>
        <taxon>Polyangiaceae</taxon>
        <taxon>Sorangium</taxon>
    </lineage>
</organism>
<evidence type="ECO:0000256" key="3">
    <source>
        <dbReference type="ARBA" id="ARBA00022750"/>
    </source>
</evidence>
<keyword evidence="4" id="KW-0378">Hydrolase</keyword>
<keyword evidence="3" id="KW-0064">Aspartyl protease</keyword>
<name>A0ABT5CG82_9BACT</name>
<evidence type="ECO:0000313" key="7">
    <source>
        <dbReference type="Proteomes" id="UP001217485"/>
    </source>
</evidence>
<dbReference type="RefSeq" id="WP_272103726.1">
    <property type="nucleotide sequence ID" value="NZ_JAQNDK010000006.1"/>
</dbReference>
<evidence type="ECO:0000256" key="5">
    <source>
        <dbReference type="SAM" id="MobiDB-lite"/>
    </source>
</evidence>
<dbReference type="GO" id="GO:0006508">
    <property type="term" value="P:proteolysis"/>
    <property type="evidence" value="ECO:0007669"/>
    <property type="project" value="UniProtKB-KW"/>
</dbReference>
<evidence type="ECO:0000313" key="6">
    <source>
        <dbReference type="EMBL" id="MDC0685440.1"/>
    </source>
</evidence>
<dbReference type="SUPFAM" id="SSF53163">
    <property type="entry name" value="HybD-like"/>
    <property type="match status" value="1"/>
</dbReference>
<accession>A0ABT5CG82</accession>
<dbReference type="InterPro" id="IPR000671">
    <property type="entry name" value="Peptidase_A31"/>
</dbReference>
<dbReference type="PANTHER" id="PTHR30302">
    <property type="entry name" value="HYDROGENASE 1 MATURATION PROTEASE"/>
    <property type="match status" value="1"/>
</dbReference>
<evidence type="ECO:0000256" key="2">
    <source>
        <dbReference type="ARBA" id="ARBA00022670"/>
    </source>
</evidence>
<keyword evidence="7" id="KW-1185">Reference proteome</keyword>
<dbReference type="PANTHER" id="PTHR30302:SF1">
    <property type="entry name" value="HYDROGENASE 2 MATURATION PROTEASE"/>
    <property type="match status" value="1"/>
</dbReference>
<feature type="region of interest" description="Disordered" evidence="5">
    <location>
        <begin position="119"/>
        <end position="142"/>
    </location>
</feature>
<proteinExistence type="inferred from homology"/>
<comment type="similarity">
    <text evidence="1">Belongs to the peptidase A31 family.</text>
</comment>
<gene>
    <name evidence="6" type="ORF">POL72_47480</name>
</gene>
<dbReference type="GO" id="GO:0008233">
    <property type="term" value="F:peptidase activity"/>
    <property type="evidence" value="ECO:0007669"/>
    <property type="project" value="UniProtKB-KW"/>
</dbReference>
<dbReference type="NCBIfam" id="TIGR00072">
    <property type="entry name" value="hydrog_prot"/>
    <property type="match status" value="1"/>
</dbReference>